<dbReference type="SUPFAM" id="SSF46938">
    <property type="entry name" value="CRAL/TRIO N-terminal domain"/>
    <property type="match status" value="1"/>
</dbReference>
<evidence type="ECO:0000259" key="1">
    <source>
        <dbReference type="PROSITE" id="PS50191"/>
    </source>
</evidence>
<dbReference type="AlphaFoldDB" id="A0A2H4RMS0"/>
<dbReference type="PROSITE" id="PS50191">
    <property type="entry name" value="CRAL_TRIO"/>
    <property type="match status" value="1"/>
</dbReference>
<proteinExistence type="evidence at transcript level"/>
<reference evidence="2" key="1">
    <citation type="journal article" date="2017" name="Genome Biol. Evol.">
        <title>Copy Number Variation and Expression Analysis Reveals a Nonorthologous Pinta Gene Family Member Involved in Butterfly Vision.</title>
        <authorList>
            <person name="Macias-Munoz A."/>
            <person name="McCulloch K.J."/>
            <person name="Briscoe A.D."/>
        </authorList>
    </citation>
    <scope>NUCLEOTIDE SEQUENCE</scope>
</reference>
<dbReference type="Pfam" id="PF00650">
    <property type="entry name" value="CRAL_TRIO"/>
    <property type="match status" value="1"/>
</dbReference>
<dbReference type="CDD" id="cd00170">
    <property type="entry name" value="SEC14"/>
    <property type="match status" value="1"/>
</dbReference>
<dbReference type="InterPro" id="IPR036273">
    <property type="entry name" value="CRAL/TRIO_N_dom_sf"/>
</dbReference>
<evidence type="ECO:0000313" key="2">
    <source>
        <dbReference type="EMBL" id="ATY51925.1"/>
    </source>
</evidence>
<dbReference type="EMBL" id="MG434619">
    <property type="protein sequence ID" value="ATY51925.1"/>
    <property type="molecule type" value="mRNA"/>
</dbReference>
<dbReference type="SUPFAM" id="SSF52087">
    <property type="entry name" value="CRAL/TRIO domain"/>
    <property type="match status" value="1"/>
</dbReference>
<dbReference type="GO" id="GO:1902936">
    <property type="term" value="F:phosphatidylinositol bisphosphate binding"/>
    <property type="evidence" value="ECO:0007669"/>
    <property type="project" value="TreeGrafter"/>
</dbReference>
<accession>A0A2H4RMS0</accession>
<protein>
    <submittedName>
        <fullName evidence="2">CTD38</fullName>
    </submittedName>
</protein>
<feature type="domain" description="CRAL-TRIO" evidence="1">
    <location>
        <begin position="136"/>
        <end position="232"/>
    </location>
</feature>
<dbReference type="PANTHER" id="PTHR10174:SF224">
    <property type="entry name" value="RETINOL-BINDING PROTEIN PINTA"/>
    <property type="match status" value="1"/>
</dbReference>
<dbReference type="Gene3D" id="3.40.525.10">
    <property type="entry name" value="CRAL-TRIO lipid binding domain"/>
    <property type="match status" value="1"/>
</dbReference>
<dbReference type="InterPro" id="IPR001251">
    <property type="entry name" value="CRAL-TRIO_dom"/>
</dbReference>
<dbReference type="GO" id="GO:0016020">
    <property type="term" value="C:membrane"/>
    <property type="evidence" value="ECO:0007669"/>
    <property type="project" value="TreeGrafter"/>
</dbReference>
<dbReference type="PANTHER" id="PTHR10174">
    <property type="entry name" value="ALPHA-TOCOPHEROL TRANSFER PROTEIN-RELATED"/>
    <property type="match status" value="1"/>
</dbReference>
<sequence length="243" mass="28852">MPHDGKQDLIAIREWMSKEPHLPQDLFSDDQLLYRFLHTCYFSLEGTKKYIDKFCTTRALMPEVYTRRDPLLPDVKNIIDRTAIATYPFQDKEAIFFKFDEPTPENFLFYDFLKTVGIHKDAWITFHPHYADEHYVVIDLSFVSLKLIPKLNIVYLRDFLMFLLESMPIRVKKIIGIKAPSYYEKVYSLIRPILPSEVIDIIHIHTNVESLYQYMDQKYVPVEYGGGAGSFHKQSEEWRKKNR</sequence>
<name>A0A2H4RMS0_HELME</name>
<dbReference type="InterPro" id="IPR036865">
    <property type="entry name" value="CRAL-TRIO_dom_sf"/>
</dbReference>
<dbReference type="PRINTS" id="PR00180">
    <property type="entry name" value="CRETINALDHBP"/>
</dbReference>
<organism evidence="2">
    <name type="scientific">Heliconius melpomene</name>
    <name type="common">Postman butterfly</name>
    <dbReference type="NCBI Taxonomy" id="34740"/>
    <lineage>
        <taxon>Eukaryota</taxon>
        <taxon>Metazoa</taxon>
        <taxon>Ecdysozoa</taxon>
        <taxon>Arthropoda</taxon>
        <taxon>Hexapoda</taxon>
        <taxon>Insecta</taxon>
        <taxon>Pterygota</taxon>
        <taxon>Neoptera</taxon>
        <taxon>Endopterygota</taxon>
        <taxon>Lepidoptera</taxon>
        <taxon>Glossata</taxon>
        <taxon>Ditrysia</taxon>
        <taxon>Papilionoidea</taxon>
        <taxon>Nymphalidae</taxon>
        <taxon>Heliconiinae</taxon>
        <taxon>Heliconiini</taxon>
        <taxon>Heliconius</taxon>
    </lineage>
</organism>